<feature type="transmembrane region" description="Helical" evidence="6">
    <location>
        <begin position="96"/>
        <end position="118"/>
    </location>
</feature>
<feature type="transmembrane region" description="Helical" evidence="6">
    <location>
        <begin position="179"/>
        <end position="201"/>
    </location>
</feature>
<dbReference type="RefSeq" id="WP_339091027.1">
    <property type="nucleotide sequence ID" value="NZ_LR743507.1"/>
</dbReference>
<evidence type="ECO:0000256" key="4">
    <source>
        <dbReference type="ARBA" id="ARBA00022989"/>
    </source>
</evidence>
<protein>
    <recommendedName>
        <fullName evidence="8">ABC transporter permease</fullName>
    </recommendedName>
</protein>
<evidence type="ECO:0000256" key="6">
    <source>
        <dbReference type="SAM" id="Phobius"/>
    </source>
</evidence>
<feature type="transmembrane region" description="Helical" evidence="6">
    <location>
        <begin position="258"/>
        <end position="278"/>
    </location>
</feature>
<organism evidence="7">
    <name type="scientific">Variovorax paradoxus</name>
    <dbReference type="NCBI Taxonomy" id="34073"/>
    <lineage>
        <taxon>Bacteria</taxon>
        <taxon>Pseudomonadati</taxon>
        <taxon>Pseudomonadota</taxon>
        <taxon>Betaproteobacteria</taxon>
        <taxon>Burkholderiales</taxon>
        <taxon>Comamonadaceae</taxon>
        <taxon>Variovorax</taxon>
    </lineage>
</organism>
<evidence type="ECO:0000256" key="2">
    <source>
        <dbReference type="ARBA" id="ARBA00022475"/>
    </source>
</evidence>
<keyword evidence="5 6" id="KW-0472">Membrane</keyword>
<feature type="transmembrane region" description="Helical" evidence="6">
    <location>
        <begin position="125"/>
        <end position="143"/>
    </location>
</feature>
<keyword evidence="2" id="KW-1003">Cell membrane</keyword>
<comment type="subcellular location">
    <subcellularLocation>
        <location evidence="1">Cell membrane</location>
        <topology evidence="1">Multi-pass membrane protein</topology>
    </subcellularLocation>
</comment>
<dbReference type="InterPro" id="IPR043428">
    <property type="entry name" value="LivM-like"/>
</dbReference>
<dbReference type="PANTHER" id="PTHR30482">
    <property type="entry name" value="HIGH-AFFINITY BRANCHED-CHAIN AMINO ACID TRANSPORT SYSTEM PERMEASE"/>
    <property type="match status" value="1"/>
</dbReference>
<evidence type="ECO:0000256" key="5">
    <source>
        <dbReference type="ARBA" id="ARBA00023136"/>
    </source>
</evidence>
<name>A0A679JHR1_VARPD</name>
<feature type="transmembrane region" description="Helical" evidence="6">
    <location>
        <begin position="16"/>
        <end position="34"/>
    </location>
</feature>
<dbReference type="GO" id="GO:0005886">
    <property type="term" value="C:plasma membrane"/>
    <property type="evidence" value="ECO:0007669"/>
    <property type="project" value="UniProtKB-SubCell"/>
</dbReference>
<dbReference type="PANTHER" id="PTHR30482:SF4">
    <property type="entry name" value="SLR1201 PROTEIN"/>
    <property type="match status" value="1"/>
</dbReference>
<dbReference type="CDD" id="cd06581">
    <property type="entry name" value="TM_PBP1_LivM_like"/>
    <property type="match status" value="1"/>
</dbReference>
<proteinExistence type="predicted"/>
<feature type="transmembrane region" description="Helical" evidence="6">
    <location>
        <begin position="235"/>
        <end position="252"/>
    </location>
</feature>
<dbReference type="Pfam" id="PF02653">
    <property type="entry name" value="BPD_transp_2"/>
    <property type="match status" value="1"/>
</dbReference>
<feature type="transmembrane region" description="Helical" evidence="6">
    <location>
        <begin position="310"/>
        <end position="333"/>
    </location>
</feature>
<dbReference type="GO" id="GO:0015658">
    <property type="term" value="F:branched-chain amino acid transmembrane transporter activity"/>
    <property type="evidence" value="ECO:0007669"/>
    <property type="project" value="InterPro"/>
</dbReference>
<evidence type="ECO:0008006" key="8">
    <source>
        <dbReference type="Google" id="ProtNLM"/>
    </source>
</evidence>
<keyword evidence="4 6" id="KW-1133">Transmembrane helix</keyword>
<feature type="transmembrane region" description="Helical" evidence="6">
    <location>
        <begin position="285"/>
        <end position="304"/>
    </location>
</feature>
<evidence type="ECO:0000256" key="3">
    <source>
        <dbReference type="ARBA" id="ARBA00022692"/>
    </source>
</evidence>
<dbReference type="AlphaFoldDB" id="A0A679JHR1"/>
<evidence type="ECO:0000256" key="1">
    <source>
        <dbReference type="ARBA" id="ARBA00004651"/>
    </source>
</evidence>
<feature type="transmembrane region" description="Helical" evidence="6">
    <location>
        <begin position="72"/>
        <end position="90"/>
    </location>
</feature>
<dbReference type="InterPro" id="IPR001851">
    <property type="entry name" value="ABC_transp_permease"/>
</dbReference>
<sequence length="367" mass="39245">MFQLINGPQTLGSTRAFWLPFLAVLAAVLLYPLVADAYDVGNMAYLLTWTFMAMGLCLVWGYGGMLSFGQTLFFGIAGYGYGVLAINLGGEAGTTFLALLLALLLAALAAAVLGYFMIWGRVGGVFFGIVTLSATLVLAFFLGQTAGPEWHIGSARLNGFNGMKDMAPLNLPWTGGETLYFEGIPLYYLVVGLILAVYLGLRMLLNSRFGNVIVAVREDPQRAELLGYDVRKYQLATFVIGSALAGLSGVLYTSWGQFITPASIGLPAAAMPIVWVAFSGRGDITATLVGSFLVLWAFQTITLYSQQAALLLMGAMLLCTVMLAPQGFVIGVVQAVRRVFERRGGAVKNRAVQAAVESVPDGQEVRA</sequence>
<gene>
    <name evidence="7" type="ORF">VVAX_03445</name>
</gene>
<reference evidence="7" key="1">
    <citation type="submission" date="2019-12" db="EMBL/GenBank/DDBJ databases">
        <authorList>
            <person name="Cremers G."/>
        </authorList>
    </citation>
    <scope>NUCLEOTIDE SEQUENCE</scope>
    <source>
        <strain evidence="7">Vvax</strain>
    </source>
</reference>
<accession>A0A679JHR1</accession>
<keyword evidence="3 6" id="KW-0812">Transmembrane</keyword>
<dbReference type="EMBL" id="LR743507">
    <property type="protein sequence ID" value="CAA2105826.1"/>
    <property type="molecule type" value="Genomic_DNA"/>
</dbReference>
<feature type="transmembrane region" description="Helical" evidence="6">
    <location>
        <begin position="46"/>
        <end position="65"/>
    </location>
</feature>
<evidence type="ECO:0000313" key="7">
    <source>
        <dbReference type="EMBL" id="CAA2105826.1"/>
    </source>
</evidence>